<keyword evidence="1" id="KW-0732">Signal</keyword>
<dbReference type="Pfam" id="PF17900">
    <property type="entry name" value="Peptidase_M1_N"/>
    <property type="match status" value="1"/>
</dbReference>
<keyword evidence="4" id="KW-1185">Reference proteome</keyword>
<organism evidence="3 4">
    <name type="scientific">Nocardioides euryhalodurans</name>
    <dbReference type="NCBI Taxonomy" id="2518370"/>
    <lineage>
        <taxon>Bacteria</taxon>
        <taxon>Bacillati</taxon>
        <taxon>Actinomycetota</taxon>
        <taxon>Actinomycetes</taxon>
        <taxon>Propionibacteriales</taxon>
        <taxon>Nocardioidaceae</taxon>
        <taxon>Nocardioides</taxon>
    </lineage>
</organism>
<dbReference type="AlphaFoldDB" id="A0A4P7GQ19"/>
<evidence type="ECO:0000259" key="2">
    <source>
        <dbReference type="Pfam" id="PF17900"/>
    </source>
</evidence>
<feature type="domain" description="Aminopeptidase N-like N-terminal" evidence="2">
    <location>
        <begin position="62"/>
        <end position="230"/>
    </location>
</feature>
<reference evidence="3 4" key="1">
    <citation type="submission" date="2019-03" db="EMBL/GenBank/DDBJ databases">
        <title>Three New Species of Nocardioides, Nocardioides euryhalodurans sp. nov., Nocardioides seonyuensis sp. nov. and Nocardioides eburneoflavus sp. nov., Iolated from Soil.</title>
        <authorList>
            <person name="Roh S.G."/>
            <person name="Lee C."/>
            <person name="Kim M.-K."/>
            <person name="Kim S.B."/>
        </authorList>
    </citation>
    <scope>NUCLEOTIDE SEQUENCE [LARGE SCALE GENOMIC DNA]</scope>
    <source>
        <strain evidence="3 4">MMS17-SY117</strain>
    </source>
</reference>
<evidence type="ECO:0000313" key="3">
    <source>
        <dbReference type="EMBL" id="QBR94104.1"/>
    </source>
</evidence>
<dbReference type="EMBL" id="CP038267">
    <property type="protein sequence ID" value="QBR94104.1"/>
    <property type="molecule type" value="Genomic_DNA"/>
</dbReference>
<dbReference type="InterPro" id="IPR045357">
    <property type="entry name" value="Aminopeptidase_N-like_N"/>
</dbReference>
<evidence type="ECO:0000256" key="1">
    <source>
        <dbReference type="SAM" id="SignalP"/>
    </source>
</evidence>
<dbReference type="InterPro" id="IPR042097">
    <property type="entry name" value="Aminopeptidase_N-like_N_sf"/>
</dbReference>
<feature type="signal peptide" evidence="1">
    <location>
        <begin position="1"/>
        <end position="36"/>
    </location>
</feature>
<dbReference type="RefSeq" id="WP_135080201.1">
    <property type="nucleotide sequence ID" value="NZ_CP038267.1"/>
</dbReference>
<sequence length="242" mass="26608">MVTPPPFPRANVARRRLGIGLATLLVAVLPLAPAHAASEPGSPGIGDGYFPIDGNGGLDVLRYDIHDRYRFREGRLSGHTTLTVRATQDLSSFHLDFLLPVRRVAVAGVPADVARPRQHELRITPAEPLAAGTRFRVRVTYDGHPGPVGYDGEKNWLADEHEVVAMNQPHMAPWWFPANDHPSDKALMDISITVPRGRQVVANGNPVGRERDGALVTHHWRSDEPMATYLAMFAAGSFRVER</sequence>
<protein>
    <recommendedName>
        <fullName evidence="2">Aminopeptidase N-like N-terminal domain-containing protein</fullName>
    </recommendedName>
</protein>
<feature type="chain" id="PRO_5020838577" description="Aminopeptidase N-like N-terminal domain-containing protein" evidence="1">
    <location>
        <begin position="37"/>
        <end position="242"/>
    </location>
</feature>
<name>A0A4P7GQ19_9ACTN</name>
<proteinExistence type="predicted"/>
<dbReference type="Gene3D" id="2.60.40.1730">
    <property type="entry name" value="tricorn interacting facor f3 domain"/>
    <property type="match status" value="1"/>
</dbReference>
<evidence type="ECO:0000313" key="4">
    <source>
        <dbReference type="Proteomes" id="UP000294894"/>
    </source>
</evidence>
<dbReference type="KEGG" id="noy:EXE57_18790"/>
<accession>A0A4P7GQ19</accession>
<gene>
    <name evidence="3" type="ORF">EXE57_18790</name>
</gene>
<dbReference type="OrthoDB" id="3885507at2"/>
<dbReference type="SUPFAM" id="SSF63737">
    <property type="entry name" value="Leukotriene A4 hydrolase N-terminal domain"/>
    <property type="match status" value="1"/>
</dbReference>
<dbReference type="Proteomes" id="UP000294894">
    <property type="component" value="Chromosome"/>
</dbReference>